<feature type="compositionally biased region" description="Basic and acidic residues" evidence="1">
    <location>
        <begin position="14"/>
        <end position="24"/>
    </location>
</feature>
<gene>
    <name evidence="2" type="ORF">ACEZDE_18850</name>
</gene>
<name>A0ABV6VY28_9ACTN</name>
<comment type="caution">
    <text evidence="2">The sequence shown here is derived from an EMBL/GenBank/DDBJ whole genome shotgun (WGS) entry which is preliminary data.</text>
</comment>
<dbReference type="Proteomes" id="UP001592531">
    <property type="component" value="Unassembled WGS sequence"/>
</dbReference>
<evidence type="ECO:0000313" key="2">
    <source>
        <dbReference type="EMBL" id="MFC1418674.1"/>
    </source>
</evidence>
<evidence type="ECO:0000256" key="1">
    <source>
        <dbReference type="SAM" id="MobiDB-lite"/>
    </source>
</evidence>
<keyword evidence="3" id="KW-1185">Reference proteome</keyword>
<dbReference type="RefSeq" id="WP_380537470.1">
    <property type="nucleotide sequence ID" value="NZ_JBHFAB010000013.1"/>
</dbReference>
<feature type="region of interest" description="Disordered" evidence="1">
    <location>
        <begin position="1"/>
        <end position="24"/>
    </location>
</feature>
<protein>
    <submittedName>
        <fullName evidence="2">Uncharacterized protein</fullName>
    </submittedName>
</protein>
<sequence length="257" mass="28662">MALTEEQAAAVRRGQQEEKQRTEQLRSELRELGRELPGLLAGEWRADEAPIDEWNPRLYLHREDGVFLVIGQERLAAMRFNIHAALPQDGAYYYRFDIQSGTITVTRAKTAEQIAVDITRRLMPQLDAAMVVVVERQHEHLVKVAGVEDCVALLREVYGVEGGTANADDRRSGADRDRRMTWHEEPLEGMVRFQRSATIGRPDAAIKISSYVATNVEVTFHNLPPHVARAVLAAAAVAVRTPAPTGARQAELPINVL</sequence>
<accession>A0ABV6VY28</accession>
<dbReference type="EMBL" id="JBHFAB010000013">
    <property type="protein sequence ID" value="MFC1418674.1"/>
    <property type="molecule type" value="Genomic_DNA"/>
</dbReference>
<proteinExistence type="predicted"/>
<reference evidence="2 3" key="1">
    <citation type="submission" date="2024-09" db="EMBL/GenBank/DDBJ databases">
        <authorList>
            <person name="Lee S.D."/>
        </authorList>
    </citation>
    <scope>NUCLEOTIDE SEQUENCE [LARGE SCALE GENOMIC DNA]</scope>
    <source>
        <strain evidence="2 3">N8-3</strain>
    </source>
</reference>
<organism evidence="2 3">
    <name type="scientific">Streptacidiphilus cavernicola</name>
    <dbReference type="NCBI Taxonomy" id="3342716"/>
    <lineage>
        <taxon>Bacteria</taxon>
        <taxon>Bacillati</taxon>
        <taxon>Actinomycetota</taxon>
        <taxon>Actinomycetes</taxon>
        <taxon>Kitasatosporales</taxon>
        <taxon>Streptomycetaceae</taxon>
        <taxon>Streptacidiphilus</taxon>
    </lineage>
</organism>
<evidence type="ECO:0000313" key="3">
    <source>
        <dbReference type="Proteomes" id="UP001592531"/>
    </source>
</evidence>